<accession>A0A0C1CUP8</accession>
<sequence length="192" mass="22354">MIKNVYGVGFALYGATMLIFFGMYFFGMNTEYFSNSLLINAFLLPVVFVAGAYFSVYSVKKKGIPMGFQEVFGRTFKPMFVGGILSVITMFLFLNFVDTDAKDLLNYQYIERQKTELNNEYEKAKIGMKDVEQKKELEKNYQNRLQSFSPEMIKGKDMFSFRQFTYYFGAIMAFYVILSVFFASFFRSSIEN</sequence>
<reference evidence="2 3" key="1">
    <citation type="submission" date="2014-10" db="EMBL/GenBank/DDBJ databases">
        <title>Kaistella jeonii genome.</title>
        <authorList>
            <person name="Clayton J.T."/>
            <person name="Newman J.D."/>
        </authorList>
    </citation>
    <scope>NUCLEOTIDE SEQUENCE [LARGE SCALE GENOMIC DNA]</scope>
    <source>
        <strain evidence="2 3">DSM 17048</strain>
    </source>
</reference>
<dbReference type="RefSeq" id="WP_039354230.1">
    <property type="nucleotide sequence ID" value="NZ_FOLA01000006.1"/>
</dbReference>
<dbReference type="Pfam" id="PF13858">
    <property type="entry name" value="DUF4199"/>
    <property type="match status" value="1"/>
</dbReference>
<keyword evidence="3" id="KW-1185">Reference proteome</keyword>
<protein>
    <recommendedName>
        <fullName evidence="4">DUF4199 domain-containing protein</fullName>
    </recommendedName>
</protein>
<evidence type="ECO:0000313" key="2">
    <source>
        <dbReference type="EMBL" id="KIA88006.1"/>
    </source>
</evidence>
<dbReference type="EMBL" id="JSYL01000012">
    <property type="protein sequence ID" value="KIA88006.1"/>
    <property type="molecule type" value="Genomic_DNA"/>
</dbReference>
<feature type="transmembrane region" description="Helical" evidence="1">
    <location>
        <begin position="38"/>
        <end position="59"/>
    </location>
</feature>
<dbReference type="Proteomes" id="UP000031473">
    <property type="component" value="Unassembled WGS sequence"/>
</dbReference>
<keyword evidence="1" id="KW-0812">Transmembrane</keyword>
<feature type="transmembrane region" description="Helical" evidence="1">
    <location>
        <begin position="164"/>
        <end position="186"/>
    </location>
</feature>
<dbReference type="InterPro" id="IPR025250">
    <property type="entry name" value="DUF4199"/>
</dbReference>
<keyword evidence="1" id="KW-0472">Membrane</keyword>
<dbReference type="OrthoDB" id="1273153at2"/>
<dbReference type="AlphaFoldDB" id="A0A0C1CUP8"/>
<proteinExistence type="predicted"/>
<gene>
    <name evidence="2" type="ORF">OA86_13275</name>
</gene>
<feature type="transmembrane region" description="Helical" evidence="1">
    <location>
        <begin position="6"/>
        <end position="26"/>
    </location>
</feature>
<evidence type="ECO:0000313" key="3">
    <source>
        <dbReference type="Proteomes" id="UP000031473"/>
    </source>
</evidence>
<comment type="caution">
    <text evidence="2">The sequence shown here is derived from an EMBL/GenBank/DDBJ whole genome shotgun (WGS) entry which is preliminary data.</text>
</comment>
<organism evidence="2 3">
    <name type="scientific">Kaistella jeonii</name>
    <dbReference type="NCBI Taxonomy" id="266749"/>
    <lineage>
        <taxon>Bacteria</taxon>
        <taxon>Pseudomonadati</taxon>
        <taxon>Bacteroidota</taxon>
        <taxon>Flavobacteriia</taxon>
        <taxon>Flavobacteriales</taxon>
        <taxon>Weeksellaceae</taxon>
        <taxon>Chryseobacterium group</taxon>
        <taxon>Kaistella</taxon>
    </lineage>
</organism>
<feature type="transmembrane region" description="Helical" evidence="1">
    <location>
        <begin position="79"/>
        <end position="97"/>
    </location>
</feature>
<dbReference type="STRING" id="266749.SAMN05421876_10662"/>
<evidence type="ECO:0000256" key="1">
    <source>
        <dbReference type="SAM" id="Phobius"/>
    </source>
</evidence>
<name>A0A0C1CUP8_9FLAO</name>
<evidence type="ECO:0008006" key="4">
    <source>
        <dbReference type="Google" id="ProtNLM"/>
    </source>
</evidence>
<keyword evidence="1" id="KW-1133">Transmembrane helix</keyword>